<reference evidence="3" key="1">
    <citation type="submission" date="2021-04" db="EMBL/GenBank/DDBJ databases">
        <authorList>
            <person name="Yoon J."/>
        </authorList>
    </citation>
    <scope>NUCLEOTIDE SEQUENCE</scope>
    <source>
        <strain evidence="3">KMU-90</strain>
    </source>
</reference>
<feature type="domain" description="AB hydrolase-1" evidence="2">
    <location>
        <begin position="20"/>
        <end position="122"/>
    </location>
</feature>
<comment type="caution">
    <text evidence="3">The sequence shown here is derived from an EMBL/GenBank/DDBJ whole genome shotgun (WGS) entry which is preliminary data.</text>
</comment>
<dbReference type="PANTHER" id="PTHR43798:SF31">
    <property type="entry name" value="AB HYDROLASE SUPERFAMILY PROTEIN YCLE"/>
    <property type="match status" value="1"/>
</dbReference>
<gene>
    <name evidence="3" type="ORF">KB874_17895</name>
</gene>
<proteinExistence type="predicted"/>
<dbReference type="InterPro" id="IPR050266">
    <property type="entry name" value="AB_hydrolase_sf"/>
</dbReference>
<name>A0A8J7WE62_9RHOB</name>
<dbReference type="InterPro" id="IPR029058">
    <property type="entry name" value="AB_hydrolase_fold"/>
</dbReference>
<dbReference type="GO" id="GO:0016787">
    <property type="term" value="F:hydrolase activity"/>
    <property type="evidence" value="ECO:0007669"/>
    <property type="project" value="UniProtKB-KW"/>
</dbReference>
<dbReference type="Proteomes" id="UP000681356">
    <property type="component" value="Unassembled WGS sequence"/>
</dbReference>
<dbReference type="EMBL" id="JAGTUU010000007">
    <property type="protein sequence ID" value="MBS0125962.1"/>
    <property type="molecule type" value="Genomic_DNA"/>
</dbReference>
<dbReference type="Gene3D" id="3.40.50.1820">
    <property type="entry name" value="alpha/beta hydrolase"/>
    <property type="match status" value="1"/>
</dbReference>
<evidence type="ECO:0000313" key="3">
    <source>
        <dbReference type="EMBL" id="MBS0125962.1"/>
    </source>
</evidence>
<dbReference type="AlphaFoldDB" id="A0A8J7WE62"/>
<dbReference type="SUPFAM" id="SSF53474">
    <property type="entry name" value="alpha/beta-Hydrolases"/>
    <property type="match status" value="1"/>
</dbReference>
<keyword evidence="4" id="KW-1185">Reference proteome</keyword>
<evidence type="ECO:0000256" key="1">
    <source>
        <dbReference type="ARBA" id="ARBA00022801"/>
    </source>
</evidence>
<dbReference type="PRINTS" id="PR00111">
    <property type="entry name" value="ABHYDROLASE"/>
</dbReference>
<evidence type="ECO:0000313" key="4">
    <source>
        <dbReference type="Proteomes" id="UP000681356"/>
    </source>
</evidence>
<sequence>MPEVALNGITLHYELAGEGPPLLLVPGMLSDGASWQPLVAPLADRFTLILPDLRGAGRTRPLDAEITLELLAADMLALADHLGHARLAVAGHSLGGLVAAVMAAQAPERLTHLVMLASTPLPSARLPAIFATLCALREQGGDGWQRMLFAWLFNDAFFRDRAAVEAAVTAALDYPHAQPLAAMRHQTRALGRINLRALPASLPMPTLALLGAEDALIAPGPAEAAWKARGASTRVLLGLAHSPHWDAPEAVAADIAGFLSAGL</sequence>
<accession>A0A8J7WE62</accession>
<evidence type="ECO:0000259" key="2">
    <source>
        <dbReference type="Pfam" id="PF00561"/>
    </source>
</evidence>
<dbReference type="Pfam" id="PF00561">
    <property type="entry name" value="Abhydrolase_1"/>
    <property type="match status" value="1"/>
</dbReference>
<dbReference type="RefSeq" id="WP_212537924.1">
    <property type="nucleotide sequence ID" value="NZ_JAGTUU010000007.1"/>
</dbReference>
<dbReference type="InterPro" id="IPR000073">
    <property type="entry name" value="AB_hydrolase_1"/>
</dbReference>
<keyword evidence="1 3" id="KW-0378">Hydrolase</keyword>
<dbReference type="GO" id="GO:0016020">
    <property type="term" value="C:membrane"/>
    <property type="evidence" value="ECO:0007669"/>
    <property type="project" value="TreeGrafter"/>
</dbReference>
<dbReference type="PANTHER" id="PTHR43798">
    <property type="entry name" value="MONOACYLGLYCEROL LIPASE"/>
    <property type="match status" value="1"/>
</dbReference>
<organism evidence="3 4">
    <name type="scientific">Thetidibacter halocola</name>
    <dbReference type="NCBI Taxonomy" id="2827239"/>
    <lineage>
        <taxon>Bacteria</taxon>
        <taxon>Pseudomonadati</taxon>
        <taxon>Pseudomonadota</taxon>
        <taxon>Alphaproteobacteria</taxon>
        <taxon>Rhodobacterales</taxon>
        <taxon>Roseobacteraceae</taxon>
        <taxon>Thetidibacter</taxon>
    </lineage>
</organism>
<protein>
    <submittedName>
        <fullName evidence="3">Alpha/beta fold hydrolase</fullName>
    </submittedName>
</protein>